<name>A0A058Z4L7_FONAL</name>
<dbReference type="RefSeq" id="XP_009496805.1">
    <property type="nucleotide sequence ID" value="XM_009498530.1"/>
</dbReference>
<keyword evidence="4" id="KW-1185">Reference proteome</keyword>
<protein>
    <submittedName>
        <fullName evidence="3">Uncharacterized protein</fullName>
    </submittedName>
</protein>
<evidence type="ECO:0000256" key="2">
    <source>
        <dbReference type="SAM" id="Phobius"/>
    </source>
</evidence>
<evidence type="ECO:0000256" key="1">
    <source>
        <dbReference type="SAM" id="MobiDB-lite"/>
    </source>
</evidence>
<dbReference type="Proteomes" id="UP000030693">
    <property type="component" value="Unassembled WGS sequence"/>
</dbReference>
<keyword evidence="2" id="KW-1133">Transmembrane helix</keyword>
<accession>A0A058Z4L7</accession>
<proteinExistence type="predicted"/>
<feature type="transmembrane region" description="Helical" evidence="2">
    <location>
        <begin position="312"/>
        <end position="333"/>
    </location>
</feature>
<keyword evidence="2" id="KW-0812">Transmembrane</keyword>
<evidence type="ECO:0000313" key="4">
    <source>
        <dbReference type="Proteomes" id="UP000030693"/>
    </source>
</evidence>
<dbReference type="AlphaFoldDB" id="A0A058Z4L7"/>
<sequence length="336" mass="36816">MRLPRCQFTDGYSVSSVASSLLNTLAREDTEEIDFAIRYLDLAVERGILSAQLTATQLYSGLADYPCVEGRDRDLPRAVRTGCMAADNGCLTSMFIVCHHFSFGLLRDGGICLDGEGAGEDEDDSTPAGAVRHPAEQVLLFPDWFAASRLYLHYIMLSEDVPATSLAQYLPSMISRLGSMYLAGGHGLLRSIRSAVPFLEMAHRMGDLESTGRLAFIYAFAGYPYIPRDLQRAQVYFSIIRRFDPSFPMPSTQELNAKYRDYKKAMDEKMGISQPASSSSSGKKKSKRPAGTKDGKDATKKDAKGEESSFPWIIPASVAAVAAVSMVVAGLLMSRR</sequence>
<dbReference type="InterPro" id="IPR011990">
    <property type="entry name" value="TPR-like_helical_dom_sf"/>
</dbReference>
<dbReference type="EMBL" id="KB932207">
    <property type="protein sequence ID" value="KCV69234.1"/>
    <property type="molecule type" value="Genomic_DNA"/>
</dbReference>
<reference evidence="3" key="1">
    <citation type="submission" date="2013-04" db="EMBL/GenBank/DDBJ databases">
        <title>The Genome Sequence of Fonticula alba ATCC 38817.</title>
        <authorList>
            <consortium name="The Broad Institute Genomics Platform"/>
            <person name="Russ C."/>
            <person name="Cuomo C."/>
            <person name="Burger G."/>
            <person name="Gray M.W."/>
            <person name="Holland P.W.H."/>
            <person name="King N."/>
            <person name="Lang F.B.F."/>
            <person name="Roger A.J."/>
            <person name="Ruiz-Trillo I."/>
            <person name="Brown M."/>
            <person name="Walker B."/>
            <person name="Young S."/>
            <person name="Zeng Q."/>
            <person name="Gargeya S."/>
            <person name="Fitzgerald M."/>
            <person name="Haas B."/>
            <person name="Abouelleil A."/>
            <person name="Allen A.W."/>
            <person name="Alvarado L."/>
            <person name="Arachchi H.M."/>
            <person name="Berlin A.M."/>
            <person name="Chapman S.B."/>
            <person name="Gainer-Dewar J."/>
            <person name="Goldberg J."/>
            <person name="Griggs A."/>
            <person name="Gujja S."/>
            <person name="Hansen M."/>
            <person name="Howarth C."/>
            <person name="Imamovic A."/>
            <person name="Ireland A."/>
            <person name="Larimer J."/>
            <person name="McCowan C."/>
            <person name="Murphy C."/>
            <person name="Pearson M."/>
            <person name="Poon T.W."/>
            <person name="Priest M."/>
            <person name="Roberts A."/>
            <person name="Saif S."/>
            <person name="Shea T."/>
            <person name="Sisk P."/>
            <person name="Sykes S."/>
            <person name="Wortman J."/>
            <person name="Nusbaum C."/>
            <person name="Birren B."/>
        </authorList>
    </citation>
    <scope>NUCLEOTIDE SEQUENCE [LARGE SCALE GENOMIC DNA]</scope>
    <source>
        <strain evidence="3">ATCC 38817</strain>
    </source>
</reference>
<feature type="compositionally biased region" description="Basic and acidic residues" evidence="1">
    <location>
        <begin position="291"/>
        <end position="307"/>
    </location>
</feature>
<organism evidence="3">
    <name type="scientific">Fonticula alba</name>
    <name type="common">Slime mold</name>
    <dbReference type="NCBI Taxonomy" id="691883"/>
    <lineage>
        <taxon>Eukaryota</taxon>
        <taxon>Rotosphaerida</taxon>
        <taxon>Fonticulaceae</taxon>
        <taxon>Fonticula</taxon>
    </lineage>
</organism>
<gene>
    <name evidence="3" type="ORF">H696_04651</name>
</gene>
<dbReference type="Gene3D" id="1.25.40.10">
    <property type="entry name" value="Tetratricopeptide repeat domain"/>
    <property type="match status" value="1"/>
</dbReference>
<dbReference type="GeneID" id="20529376"/>
<dbReference type="SUPFAM" id="SSF81901">
    <property type="entry name" value="HCP-like"/>
    <property type="match status" value="1"/>
</dbReference>
<feature type="region of interest" description="Disordered" evidence="1">
    <location>
        <begin position="270"/>
        <end position="307"/>
    </location>
</feature>
<evidence type="ECO:0000313" key="3">
    <source>
        <dbReference type="EMBL" id="KCV69234.1"/>
    </source>
</evidence>
<keyword evidence="2" id="KW-0472">Membrane</keyword>